<keyword evidence="1" id="KW-0472">Membrane</keyword>
<keyword evidence="1" id="KW-1133">Transmembrane helix</keyword>
<evidence type="ECO:0000313" key="2">
    <source>
        <dbReference type="EMBL" id="UOE33487.1"/>
    </source>
</evidence>
<accession>A0ABY4B2X3</accession>
<sequence>MLFVDMLFVMAVAISFIPILTGYCAHSRGRSFWLWFALGWLVPIASFFMLFALIARDELNPGRRLLGEARQILREAEEQEKARGKVKKEQ</sequence>
<reference evidence="2 3" key="1">
    <citation type="submission" date="2022-03" db="EMBL/GenBank/DDBJ databases">
        <title>Hymenobactersp. isolated from the air.</title>
        <authorList>
            <person name="Won M."/>
            <person name="Kwon S.-W."/>
        </authorList>
    </citation>
    <scope>NUCLEOTIDE SEQUENCE [LARGE SCALE GENOMIC DNA]</scope>
    <source>
        <strain evidence="2 3">KACC 22596</strain>
    </source>
</reference>
<feature type="transmembrane region" description="Helical" evidence="1">
    <location>
        <begin position="32"/>
        <end position="55"/>
    </location>
</feature>
<evidence type="ECO:0000256" key="1">
    <source>
        <dbReference type="SAM" id="Phobius"/>
    </source>
</evidence>
<organism evidence="2 3">
    <name type="scientific">Hymenobacter monticola</name>
    <dbReference type="NCBI Taxonomy" id="1705399"/>
    <lineage>
        <taxon>Bacteria</taxon>
        <taxon>Pseudomonadati</taxon>
        <taxon>Bacteroidota</taxon>
        <taxon>Cytophagia</taxon>
        <taxon>Cytophagales</taxon>
        <taxon>Hymenobacteraceae</taxon>
        <taxon>Hymenobacter</taxon>
    </lineage>
</organism>
<dbReference type="EMBL" id="CP094534">
    <property type="protein sequence ID" value="UOE33487.1"/>
    <property type="molecule type" value="Genomic_DNA"/>
</dbReference>
<name>A0ABY4B2X3_9BACT</name>
<protein>
    <submittedName>
        <fullName evidence="2">Uncharacterized protein</fullName>
    </submittedName>
</protein>
<evidence type="ECO:0000313" key="3">
    <source>
        <dbReference type="Proteomes" id="UP000831390"/>
    </source>
</evidence>
<proteinExistence type="predicted"/>
<keyword evidence="3" id="KW-1185">Reference proteome</keyword>
<keyword evidence="1" id="KW-0812">Transmembrane</keyword>
<gene>
    <name evidence="2" type="ORF">MTP16_20475</name>
</gene>
<dbReference type="Proteomes" id="UP000831390">
    <property type="component" value="Chromosome"/>
</dbReference>
<dbReference type="RefSeq" id="WP_243513234.1">
    <property type="nucleotide sequence ID" value="NZ_CP094534.1"/>
</dbReference>
<feature type="transmembrane region" description="Helical" evidence="1">
    <location>
        <begin position="6"/>
        <end position="25"/>
    </location>
</feature>